<dbReference type="AlphaFoldDB" id="A0A162GKR5"/>
<dbReference type="PANTHER" id="PTHR33408">
    <property type="entry name" value="TRANSPOSASE"/>
    <property type="match status" value="1"/>
</dbReference>
<dbReference type="PANTHER" id="PTHR33408:SF2">
    <property type="entry name" value="TRANSPOSASE DDE DOMAIN-CONTAINING PROTEIN"/>
    <property type="match status" value="1"/>
</dbReference>
<organism evidence="3 4">
    <name type="scientific">Lactiplantibacillus plantarum</name>
    <name type="common">Lactobacillus plantarum</name>
    <dbReference type="NCBI Taxonomy" id="1590"/>
    <lineage>
        <taxon>Bacteria</taxon>
        <taxon>Bacillati</taxon>
        <taxon>Bacillota</taxon>
        <taxon>Bacilli</taxon>
        <taxon>Lactobacillales</taxon>
        <taxon>Lactobacillaceae</taxon>
        <taxon>Lactiplantibacillus</taxon>
    </lineage>
</organism>
<feature type="transmembrane region" description="Helical" evidence="1">
    <location>
        <begin position="50"/>
        <end position="68"/>
    </location>
</feature>
<sequence>MQDYYNMNQTTLSIALDYQPEEHHPARYINQLVESLKLKYDYQFGRPREYNLGAMLKLVLLAYCYGIFSSRKIEQFARENKPAGWLIADQIPSYRTICRFRISDELATLTTDSLSQLTQYLRQNGMIDDVSFIDGTKILADANKYSFVWKKNTIRFDKMNREKLVDLLGELHEAKCR</sequence>
<accession>A0A162GKR5</accession>
<proteinExistence type="predicted"/>
<keyword evidence="1" id="KW-0812">Transmembrane</keyword>
<evidence type="ECO:0000259" key="2">
    <source>
        <dbReference type="Pfam" id="PF05598"/>
    </source>
</evidence>
<keyword evidence="1" id="KW-1133">Transmembrane helix</keyword>
<feature type="domain" description="Transposase InsH N-terminal" evidence="2">
    <location>
        <begin position="17"/>
        <end position="101"/>
    </location>
</feature>
<evidence type="ECO:0000313" key="3">
    <source>
        <dbReference type="EMBL" id="KZU97840.1"/>
    </source>
</evidence>
<name>A0A162GKR5_LACPN</name>
<dbReference type="InterPro" id="IPR008490">
    <property type="entry name" value="Transposase_InsH_N"/>
</dbReference>
<evidence type="ECO:0000256" key="1">
    <source>
        <dbReference type="SAM" id="Phobius"/>
    </source>
</evidence>
<protein>
    <submittedName>
        <fullName evidence="3">Mobile element protein</fullName>
    </submittedName>
</protein>
<dbReference type="PATRIC" id="fig|1590.201.peg.232"/>
<evidence type="ECO:0000313" key="4">
    <source>
        <dbReference type="Proteomes" id="UP000076882"/>
    </source>
</evidence>
<reference evidence="3 4" key="1">
    <citation type="submission" date="2016-03" db="EMBL/GenBank/DDBJ databases">
        <title>Comparative genomics of 54 Lactobacillus plantarum strains reveals genomic uncoupling from niche constraints.</title>
        <authorList>
            <person name="Martino M.E."/>
        </authorList>
    </citation>
    <scope>NUCLEOTIDE SEQUENCE [LARGE SCALE GENOMIC DNA]</scope>
    <source>
        <strain evidence="3 4">19.1</strain>
    </source>
</reference>
<keyword evidence="1" id="KW-0472">Membrane</keyword>
<dbReference type="Proteomes" id="UP000076882">
    <property type="component" value="Unassembled WGS sequence"/>
</dbReference>
<dbReference type="Pfam" id="PF05598">
    <property type="entry name" value="DUF772"/>
    <property type="match status" value="1"/>
</dbReference>
<comment type="caution">
    <text evidence="3">The sequence shown here is derived from an EMBL/GenBank/DDBJ whole genome shotgun (WGS) entry which is preliminary data.</text>
</comment>
<dbReference type="EMBL" id="LUXM01000012">
    <property type="protein sequence ID" value="KZU97840.1"/>
    <property type="molecule type" value="Genomic_DNA"/>
</dbReference>
<gene>
    <name evidence="3" type="ORF">Lp19_0524</name>
</gene>